<dbReference type="VEuPathDB" id="FungiDB:HCDG_06512"/>
<accession>C6HJY1</accession>
<protein>
    <submittedName>
        <fullName evidence="2">Uncharacterized protein</fullName>
    </submittedName>
</protein>
<proteinExistence type="predicted"/>
<organism evidence="2 3">
    <name type="scientific">Ajellomyces capsulatus (strain H143)</name>
    <name type="common">Darling's disease fungus</name>
    <name type="synonym">Histoplasma capsulatum</name>
    <dbReference type="NCBI Taxonomy" id="544712"/>
    <lineage>
        <taxon>Eukaryota</taxon>
        <taxon>Fungi</taxon>
        <taxon>Dikarya</taxon>
        <taxon>Ascomycota</taxon>
        <taxon>Pezizomycotina</taxon>
        <taxon>Eurotiomycetes</taxon>
        <taxon>Eurotiomycetidae</taxon>
        <taxon>Onygenales</taxon>
        <taxon>Ajellomycetaceae</taxon>
        <taxon>Histoplasma</taxon>
    </lineage>
</organism>
<reference evidence="3" key="1">
    <citation type="submission" date="2009-05" db="EMBL/GenBank/DDBJ databases">
        <title>The genome sequence of Ajellomyces capsulatus strain H143.</title>
        <authorList>
            <person name="Champion M."/>
            <person name="Cuomo C.A."/>
            <person name="Ma L.-J."/>
            <person name="Henn M.R."/>
            <person name="Sil A."/>
            <person name="Goldman B."/>
            <person name="Young S.K."/>
            <person name="Kodira C.D."/>
            <person name="Zeng Q."/>
            <person name="Koehrsen M."/>
            <person name="Alvarado L."/>
            <person name="Berlin A.M."/>
            <person name="Borenstein D."/>
            <person name="Chen Z."/>
            <person name="Engels R."/>
            <person name="Freedman E."/>
            <person name="Gellesch M."/>
            <person name="Goldberg J."/>
            <person name="Griggs A."/>
            <person name="Gujja S."/>
            <person name="Heiman D.I."/>
            <person name="Hepburn T.A."/>
            <person name="Howarth C."/>
            <person name="Jen D."/>
            <person name="Larson L."/>
            <person name="Lewis B."/>
            <person name="Mehta T."/>
            <person name="Park D."/>
            <person name="Pearson M."/>
            <person name="Roberts A."/>
            <person name="Saif S."/>
            <person name="Shea T.D."/>
            <person name="Shenoy N."/>
            <person name="Sisk P."/>
            <person name="Stolte C."/>
            <person name="Sykes S."/>
            <person name="Walk T."/>
            <person name="White J."/>
            <person name="Yandava C."/>
            <person name="Klein B."/>
            <person name="McEwen J.G."/>
            <person name="Puccia R."/>
            <person name="Goldman G.H."/>
            <person name="Felipe M.S."/>
            <person name="Nino-Vega G."/>
            <person name="San-Blas G."/>
            <person name="Taylor J.W."/>
            <person name="Mendoza L."/>
            <person name="Galagan J.E."/>
            <person name="Nusbaum C."/>
            <person name="Birren B.W."/>
        </authorList>
    </citation>
    <scope>NUCLEOTIDE SEQUENCE [LARGE SCALE GENOMIC DNA]</scope>
    <source>
        <strain evidence="3">H143</strain>
    </source>
</reference>
<evidence type="ECO:0000313" key="3">
    <source>
        <dbReference type="Proteomes" id="UP000002624"/>
    </source>
</evidence>
<evidence type="ECO:0000313" key="2">
    <source>
        <dbReference type="EMBL" id="EER39407.1"/>
    </source>
</evidence>
<dbReference type="OMA" id="ITHSAYS"/>
<dbReference type="HOGENOM" id="CLU_1156092_0_0_1"/>
<dbReference type="AlphaFoldDB" id="C6HJY1"/>
<gene>
    <name evidence="2" type="ORF">HCDG_06512</name>
</gene>
<name>C6HJY1_AJECH</name>
<dbReference type="Proteomes" id="UP000002624">
    <property type="component" value="Unassembled WGS sequence"/>
</dbReference>
<feature type="region of interest" description="Disordered" evidence="1">
    <location>
        <begin position="115"/>
        <end position="135"/>
    </location>
</feature>
<dbReference type="EMBL" id="GG692429">
    <property type="protein sequence ID" value="EER39407.1"/>
    <property type="molecule type" value="Genomic_DNA"/>
</dbReference>
<sequence>MQNLISWDSGQLAWTLSGAANTEQTASMASSSPVAFLESAQLASWHQPLQGCMGLYGVNSYLKMVTAPGPWNCIKCPSLVRFLVIENGKGRLCFEFYAVPRSGWVRHCRTGRSGQPADWAPGKRLDGTNSAHSQEQEWREKITEEMRNETEKYEMAVTLLYYHYAVFLRVSNITHSAYSHHLDDHWLASGPLRLRPTRWLGFLRSLASIPGFCPAEEGNIRLRRMGAPGLGLSRCTQRTGIVRIV</sequence>
<evidence type="ECO:0000256" key="1">
    <source>
        <dbReference type="SAM" id="MobiDB-lite"/>
    </source>
</evidence>